<proteinExistence type="predicted"/>
<protein>
    <recommendedName>
        <fullName evidence="4">RING-type domain-containing protein</fullName>
    </recommendedName>
</protein>
<name>A0ABD3NAV8_9STRA</name>
<dbReference type="EMBL" id="JALLPJ020001243">
    <property type="protein sequence ID" value="KAL3773209.1"/>
    <property type="molecule type" value="Genomic_DNA"/>
</dbReference>
<feature type="region of interest" description="Disordered" evidence="1">
    <location>
        <begin position="146"/>
        <end position="168"/>
    </location>
</feature>
<gene>
    <name evidence="2" type="ORF">ACHAWO_006331</name>
</gene>
<comment type="caution">
    <text evidence="2">The sequence shown here is derived from an EMBL/GenBank/DDBJ whole genome shotgun (WGS) entry which is preliminary data.</text>
</comment>
<sequence>MSSLLQQWVIEQFSHDTSHSWLSAKVTQYPAEWSVIAPPASNANRTMSDELISLQHRDLQPSDYGILLSLNSTQQTVPLYEHLTNALPDVPSCLEQCAYCTVALSIDRSAKQFPCGHVVHKSCAEVKGSLQPSLLFPALQREPKTKSAVTKQECESKPKPSENLKKPSIEEALLIKGSNAVATQVRANDMSAKPDVQLTGRHIQHQVRKSRGQVSSIARKPLKPANTAKKTHSNGNISLEIGGLCVHNSIVNK</sequence>
<keyword evidence="3" id="KW-1185">Reference proteome</keyword>
<evidence type="ECO:0000313" key="3">
    <source>
        <dbReference type="Proteomes" id="UP001530400"/>
    </source>
</evidence>
<accession>A0ABD3NAV8</accession>
<organism evidence="2 3">
    <name type="scientific">Cyclotella atomus</name>
    <dbReference type="NCBI Taxonomy" id="382360"/>
    <lineage>
        <taxon>Eukaryota</taxon>
        <taxon>Sar</taxon>
        <taxon>Stramenopiles</taxon>
        <taxon>Ochrophyta</taxon>
        <taxon>Bacillariophyta</taxon>
        <taxon>Coscinodiscophyceae</taxon>
        <taxon>Thalassiosirophycidae</taxon>
        <taxon>Stephanodiscales</taxon>
        <taxon>Stephanodiscaceae</taxon>
        <taxon>Cyclotella</taxon>
    </lineage>
</organism>
<feature type="compositionally biased region" description="Basic and acidic residues" evidence="1">
    <location>
        <begin position="152"/>
        <end position="168"/>
    </location>
</feature>
<evidence type="ECO:0008006" key="4">
    <source>
        <dbReference type="Google" id="ProtNLM"/>
    </source>
</evidence>
<dbReference type="AlphaFoldDB" id="A0ABD3NAV8"/>
<evidence type="ECO:0000256" key="1">
    <source>
        <dbReference type="SAM" id="MobiDB-lite"/>
    </source>
</evidence>
<dbReference type="Proteomes" id="UP001530400">
    <property type="component" value="Unassembled WGS sequence"/>
</dbReference>
<reference evidence="2 3" key="1">
    <citation type="submission" date="2024-10" db="EMBL/GenBank/DDBJ databases">
        <title>Updated reference genomes for cyclostephanoid diatoms.</title>
        <authorList>
            <person name="Roberts W.R."/>
            <person name="Alverson A.J."/>
        </authorList>
    </citation>
    <scope>NUCLEOTIDE SEQUENCE [LARGE SCALE GENOMIC DNA]</scope>
    <source>
        <strain evidence="2 3">AJA010-31</strain>
    </source>
</reference>
<evidence type="ECO:0000313" key="2">
    <source>
        <dbReference type="EMBL" id="KAL3773209.1"/>
    </source>
</evidence>